<keyword evidence="2" id="KW-1185">Reference proteome</keyword>
<accession>A0A2G9QJU5</accession>
<evidence type="ECO:0000313" key="2">
    <source>
        <dbReference type="Proteomes" id="UP000228934"/>
    </source>
</evidence>
<name>A0A2G9QJU5_AQUCT</name>
<proteinExistence type="predicted"/>
<dbReference type="Proteomes" id="UP000228934">
    <property type="component" value="Unassembled WGS sequence"/>
</dbReference>
<dbReference type="AlphaFoldDB" id="A0A2G9QJU5"/>
<organism evidence="1 2">
    <name type="scientific">Aquarana catesbeiana</name>
    <name type="common">American bullfrog</name>
    <name type="synonym">Rana catesbeiana</name>
    <dbReference type="NCBI Taxonomy" id="8400"/>
    <lineage>
        <taxon>Eukaryota</taxon>
        <taxon>Metazoa</taxon>
        <taxon>Chordata</taxon>
        <taxon>Craniata</taxon>
        <taxon>Vertebrata</taxon>
        <taxon>Euteleostomi</taxon>
        <taxon>Amphibia</taxon>
        <taxon>Batrachia</taxon>
        <taxon>Anura</taxon>
        <taxon>Neobatrachia</taxon>
        <taxon>Ranoidea</taxon>
        <taxon>Ranidae</taxon>
        <taxon>Aquarana</taxon>
    </lineage>
</organism>
<gene>
    <name evidence="1" type="ORF">AB205_0067410</name>
</gene>
<dbReference type="EMBL" id="KZ059513">
    <property type="protein sequence ID" value="PIO15898.1"/>
    <property type="molecule type" value="Genomic_DNA"/>
</dbReference>
<reference evidence="2" key="1">
    <citation type="journal article" date="2017" name="Nat. Commun.">
        <title>The North American bullfrog draft genome provides insight into hormonal regulation of long noncoding RNA.</title>
        <authorList>
            <person name="Hammond S.A."/>
            <person name="Warren R.L."/>
            <person name="Vandervalk B.P."/>
            <person name="Kucuk E."/>
            <person name="Khan H."/>
            <person name="Gibb E.A."/>
            <person name="Pandoh P."/>
            <person name="Kirk H."/>
            <person name="Zhao Y."/>
            <person name="Jones M."/>
            <person name="Mungall A.J."/>
            <person name="Coope R."/>
            <person name="Pleasance S."/>
            <person name="Moore R.A."/>
            <person name="Holt R.A."/>
            <person name="Round J.M."/>
            <person name="Ohora S."/>
            <person name="Walle B.V."/>
            <person name="Veldhoen N."/>
            <person name="Helbing C.C."/>
            <person name="Birol I."/>
        </authorList>
    </citation>
    <scope>NUCLEOTIDE SEQUENCE [LARGE SCALE GENOMIC DNA]</scope>
</reference>
<sequence length="75" mass="8903">MRETPPTPDVLSSLFPAPSGLAQWGKSIWRRHNRCMLITATRRRKAQSQKHHDPGGDDLRHQICPLWRCWRWWTS</sequence>
<evidence type="ECO:0000313" key="1">
    <source>
        <dbReference type="EMBL" id="PIO15898.1"/>
    </source>
</evidence>
<protein>
    <submittedName>
        <fullName evidence="1">Uncharacterized protein</fullName>
    </submittedName>
</protein>